<evidence type="ECO:0000313" key="3">
    <source>
        <dbReference type="Proteomes" id="UP001432027"/>
    </source>
</evidence>
<proteinExistence type="predicted"/>
<keyword evidence="3" id="KW-1185">Reference proteome</keyword>
<dbReference type="AlphaFoldDB" id="A0AAV5UBI8"/>
<feature type="non-terminal residue" evidence="2">
    <location>
        <position position="1"/>
    </location>
</feature>
<gene>
    <name evidence="1" type="ORF">PENTCL1PPCAC_13245</name>
    <name evidence="2" type="ORF">PENTCL1PPCAC_26076</name>
</gene>
<name>A0AAV5UBI8_9BILA</name>
<dbReference type="EMBL" id="BTSX01000003">
    <property type="protein sequence ID" value="GMS91070.1"/>
    <property type="molecule type" value="Genomic_DNA"/>
</dbReference>
<accession>A0AAV5UBI8</accession>
<dbReference type="Proteomes" id="UP001432027">
    <property type="component" value="Unassembled WGS sequence"/>
</dbReference>
<dbReference type="EMBL" id="BTSX01000006">
    <property type="protein sequence ID" value="GMT03902.1"/>
    <property type="molecule type" value="Genomic_DNA"/>
</dbReference>
<evidence type="ECO:0000313" key="2">
    <source>
        <dbReference type="EMBL" id="GMT03902.1"/>
    </source>
</evidence>
<organism evidence="2 3">
    <name type="scientific">Pristionchus entomophagus</name>
    <dbReference type="NCBI Taxonomy" id="358040"/>
    <lineage>
        <taxon>Eukaryota</taxon>
        <taxon>Metazoa</taxon>
        <taxon>Ecdysozoa</taxon>
        <taxon>Nematoda</taxon>
        <taxon>Chromadorea</taxon>
        <taxon>Rhabditida</taxon>
        <taxon>Rhabditina</taxon>
        <taxon>Diplogasteromorpha</taxon>
        <taxon>Diplogasteroidea</taxon>
        <taxon>Neodiplogasteridae</taxon>
        <taxon>Pristionchus</taxon>
    </lineage>
</organism>
<evidence type="ECO:0000313" key="1">
    <source>
        <dbReference type="EMBL" id="GMS91070.1"/>
    </source>
</evidence>
<sequence>HLLRIPRRIKDPPFLTRNESMNWPCSIPLIRRLSSYCWIPFGFPVKLCCYHRRSFNEVIDVSW</sequence>
<reference evidence="2" key="1">
    <citation type="submission" date="2023-10" db="EMBL/GenBank/DDBJ databases">
        <title>Genome assembly of Pristionchus species.</title>
        <authorList>
            <person name="Yoshida K."/>
            <person name="Sommer R.J."/>
        </authorList>
    </citation>
    <scope>NUCLEOTIDE SEQUENCE</scope>
    <source>
        <strain evidence="2">RS0144</strain>
    </source>
</reference>
<comment type="caution">
    <text evidence="2">The sequence shown here is derived from an EMBL/GenBank/DDBJ whole genome shotgun (WGS) entry which is preliminary data.</text>
</comment>
<protein>
    <submittedName>
        <fullName evidence="2">Uncharacterized protein</fullName>
    </submittedName>
</protein>